<gene>
    <name evidence="10" type="ORF">ALEPTO_LOCUS3374</name>
</gene>
<dbReference type="GO" id="GO:0046983">
    <property type="term" value="F:protein dimerization activity"/>
    <property type="evidence" value="ECO:0007669"/>
    <property type="project" value="InterPro"/>
</dbReference>
<evidence type="ECO:0000259" key="9">
    <source>
        <dbReference type="Pfam" id="PF16178"/>
    </source>
</evidence>
<feature type="domain" description="Anoctamin transmembrane" evidence="8">
    <location>
        <begin position="577"/>
        <end position="766"/>
    </location>
</feature>
<dbReference type="GO" id="GO:0005254">
    <property type="term" value="F:chloride channel activity"/>
    <property type="evidence" value="ECO:0007669"/>
    <property type="project" value="TreeGrafter"/>
</dbReference>
<comment type="subcellular location">
    <subcellularLocation>
        <location evidence="1">Cell membrane</location>
        <topology evidence="1">Multi-pass membrane protein</topology>
    </subcellularLocation>
</comment>
<keyword evidence="2" id="KW-1003">Cell membrane</keyword>
<keyword evidence="5 7" id="KW-0472">Membrane</keyword>
<dbReference type="InterPro" id="IPR007632">
    <property type="entry name" value="Anoctamin"/>
</dbReference>
<sequence length="818" mass="95386">MTDQEKKPDNYVLLQGSGDHVEISVDVQDDDNKSSKGSKIFKEFTNRHFKHRKEKSSDDDFYVEKYGIKRIELINPEREVYLLLDGADVTVFLEMQEWIKNNPHKSLKQTINEFEKKPNADKADAFAKILYDQPFPDFILKYSNNEDEKDLLPNTKRRFKFERLLLEAGLVVEHEEDMYSENTYVKIWTPFYRLCEEAHRMRLKLPLDVSRMKEFEWLEERHSFLSKLTSHFSRNIDLQKESAFFKKDKLRQYKGAELDKDFGEIALNFWSGAKRNYVTHHIIITANQVKMKKSPQDENPIYIKHRIRSLAIKALLKDDVYTGFFTLHDGPVKPRTITYPENLRSKLFRTWVKSHGSQPLQEIREYFGEKMGLYFAWLGFYTTWLTIPGILGFITVIYGLIAAAIENDFTKGINGISTIWDNALSFPYALAMSIWATCFLETWKRFNAALVYDWDTSDFEREEQPRPEFKGTVIRKSPITSKKEITFPLREKLKKLLISSTIVFVSICIVTVTIGMLTNVLRLNIGVLSNVVASLVNLATVLILNLLYEKLAVWLTDYENHRTSTGYEGKAAPFHNNADVCQFHSCMVELTIQLAIILIGKQGISQIQEIFVPWITSRMHRDVLKQDLEKLKEVYKSASRKSKKIPQWIYDIVQFGFISLFATAFPLAPFFAWIHNVTEIRSDAFKYITTLQRPVGFQAQDLGMWEKILHFVSLLAVITNATIIAFQSSYMRGIFEHFHFVFFIKILFAYAIPDVPKSVRIAIERERYLTRLALEGEEPAADEFLDETETAEKMFDNKKKTIKYLNNEQNKALKENEM</sequence>
<feature type="transmembrane region" description="Helical" evidence="7">
    <location>
        <begin position="523"/>
        <end position="548"/>
    </location>
</feature>
<feature type="transmembrane region" description="Helical" evidence="7">
    <location>
        <begin position="496"/>
        <end position="517"/>
    </location>
</feature>
<evidence type="ECO:0000256" key="1">
    <source>
        <dbReference type="ARBA" id="ARBA00004651"/>
    </source>
</evidence>
<keyword evidence="11" id="KW-1185">Reference proteome</keyword>
<evidence type="ECO:0000256" key="5">
    <source>
        <dbReference type="ARBA" id="ARBA00023136"/>
    </source>
</evidence>
<dbReference type="Proteomes" id="UP000789508">
    <property type="component" value="Unassembled WGS sequence"/>
</dbReference>
<organism evidence="10 11">
    <name type="scientific">Ambispora leptoticha</name>
    <dbReference type="NCBI Taxonomy" id="144679"/>
    <lineage>
        <taxon>Eukaryota</taxon>
        <taxon>Fungi</taxon>
        <taxon>Fungi incertae sedis</taxon>
        <taxon>Mucoromycota</taxon>
        <taxon>Glomeromycotina</taxon>
        <taxon>Glomeromycetes</taxon>
        <taxon>Archaeosporales</taxon>
        <taxon>Ambisporaceae</taxon>
        <taxon>Ambispora</taxon>
    </lineage>
</organism>
<dbReference type="PANTHER" id="PTHR12308:SF73">
    <property type="entry name" value="ANOCTAMIN"/>
    <property type="match status" value="1"/>
</dbReference>
<feature type="transmembrane region" description="Helical" evidence="7">
    <location>
        <begin position="708"/>
        <end position="726"/>
    </location>
</feature>
<dbReference type="Pfam" id="PF04547">
    <property type="entry name" value="Anoctamin"/>
    <property type="match status" value="2"/>
</dbReference>
<dbReference type="OrthoDB" id="296386at2759"/>
<dbReference type="InterPro" id="IPR049452">
    <property type="entry name" value="Anoctamin_TM"/>
</dbReference>
<evidence type="ECO:0000256" key="3">
    <source>
        <dbReference type="ARBA" id="ARBA00022692"/>
    </source>
</evidence>
<dbReference type="Pfam" id="PF16178">
    <property type="entry name" value="Anoct_dimer"/>
    <property type="match status" value="1"/>
</dbReference>
<evidence type="ECO:0000313" key="10">
    <source>
        <dbReference type="EMBL" id="CAG8498729.1"/>
    </source>
</evidence>
<dbReference type="AlphaFoldDB" id="A0A9N9EYK9"/>
<feature type="domain" description="Anoctamin dimerisation" evidence="9">
    <location>
        <begin position="137"/>
        <end position="354"/>
    </location>
</feature>
<keyword evidence="4 7" id="KW-1133">Transmembrane helix</keyword>
<proteinExistence type="predicted"/>
<comment type="caution">
    <text evidence="10">The sequence shown here is derived from an EMBL/GenBank/DDBJ whole genome shotgun (WGS) entry which is preliminary data.</text>
</comment>
<evidence type="ECO:0000259" key="8">
    <source>
        <dbReference type="Pfam" id="PF04547"/>
    </source>
</evidence>
<dbReference type="EMBL" id="CAJVPS010000618">
    <property type="protein sequence ID" value="CAG8498729.1"/>
    <property type="molecule type" value="Genomic_DNA"/>
</dbReference>
<feature type="transmembrane region" description="Helical" evidence="7">
    <location>
        <begin position="374"/>
        <end position="405"/>
    </location>
</feature>
<accession>A0A9N9EYK9</accession>
<dbReference type="InterPro" id="IPR032394">
    <property type="entry name" value="Anoct_dimer"/>
</dbReference>
<keyword evidence="6" id="KW-0325">Glycoprotein</keyword>
<evidence type="ECO:0000256" key="4">
    <source>
        <dbReference type="ARBA" id="ARBA00022989"/>
    </source>
</evidence>
<evidence type="ECO:0000256" key="2">
    <source>
        <dbReference type="ARBA" id="ARBA00022475"/>
    </source>
</evidence>
<protein>
    <submittedName>
        <fullName evidence="10">6280_t:CDS:1</fullName>
    </submittedName>
</protein>
<reference evidence="10" key="1">
    <citation type="submission" date="2021-06" db="EMBL/GenBank/DDBJ databases">
        <authorList>
            <person name="Kallberg Y."/>
            <person name="Tangrot J."/>
            <person name="Rosling A."/>
        </authorList>
    </citation>
    <scope>NUCLEOTIDE SEQUENCE</scope>
    <source>
        <strain evidence="10">FL130A</strain>
    </source>
</reference>
<keyword evidence="3 7" id="KW-0812">Transmembrane</keyword>
<name>A0A9N9EYK9_9GLOM</name>
<dbReference type="PANTHER" id="PTHR12308">
    <property type="entry name" value="ANOCTAMIN"/>
    <property type="match status" value="1"/>
</dbReference>
<evidence type="ECO:0000313" key="11">
    <source>
        <dbReference type="Proteomes" id="UP000789508"/>
    </source>
</evidence>
<feature type="transmembrane region" description="Helical" evidence="7">
    <location>
        <begin position="648"/>
        <end position="674"/>
    </location>
</feature>
<evidence type="ECO:0000256" key="7">
    <source>
        <dbReference type="SAM" id="Phobius"/>
    </source>
</evidence>
<evidence type="ECO:0000256" key="6">
    <source>
        <dbReference type="ARBA" id="ARBA00023180"/>
    </source>
</evidence>
<feature type="domain" description="Anoctamin transmembrane" evidence="8">
    <location>
        <begin position="363"/>
        <end position="568"/>
    </location>
</feature>
<dbReference type="GO" id="GO:0005886">
    <property type="term" value="C:plasma membrane"/>
    <property type="evidence" value="ECO:0007669"/>
    <property type="project" value="UniProtKB-SubCell"/>
</dbReference>